<evidence type="ECO:0000313" key="2">
    <source>
        <dbReference type="EnsemblPlants" id="ORUFI10G02390.1"/>
    </source>
</evidence>
<reference evidence="2" key="2">
    <citation type="submission" date="2015-06" db="UniProtKB">
        <authorList>
            <consortium name="EnsemblPlants"/>
        </authorList>
    </citation>
    <scope>IDENTIFICATION</scope>
</reference>
<evidence type="ECO:0000313" key="3">
    <source>
        <dbReference type="Proteomes" id="UP000008022"/>
    </source>
</evidence>
<reference evidence="3" key="1">
    <citation type="submission" date="2013-06" db="EMBL/GenBank/DDBJ databases">
        <authorList>
            <person name="Zhao Q."/>
        </authorList>
    </citation>
    <scope>NUCLEOTIDE SEQUENCE</scope>
    <source>
        <strain evidence="3">cv. W1943</strain>
    </source>
</reference>
<feature type="signal peptide" evidence="1">
    <location>
        <begin position="1"/>
        <end position="24"/>
    </location>
</feature>
<dbReference type="HOGENOM" id="CLU_2430863_0_0_1"/>
<feature type="chain" id="PRO_5002371706" evidence="1">
    <location>
        <begin position="25"/>
        <end position="91"/>
    </location>
</feature>
<organism evidence="2 3">
    <name type="scientific">Oryza rufipogon</name>
    <name type="common">Brownbeard rice</name>
    <name type="synonym">Asian wild rice</name>
    <dbReference type="NCBI Taxonomy" id="4529"/>
    <lineage>
        <taxon>Eukaryota</taxon>
        <taxon>Viridiplantae</taxon>
        <taxon>Streptophyta</taxon>
        <taxon>Embryophyta</taxon>
        <taxon>Tracheophyta</taxon>
        <taxon>Spermatophyta</taxon>
        <taxon>Magnoliopsida</taxon>
        <taxon>Liliopsida</taxon>
        <taxon>Poales</taxon>
        <taxon>Poaceae</taxon>
        <taxon>BOP clade</taxon>
        <taxon>Oryzoideae</taxon>
        <taxon>Oryzeae</taxon>
        <taxon>Oryzinae</taxon>
        <taxon>Oryza</taxon>
    </lineage>
</organism>
<keyword evidence="1" id="KW-0732">Signal</keyword>
<protein>
    <submittedName>
        <fullName evidence="2">Uncharacterized protein</fullName>
    </submittedName>
</protein>
<sequence length="91" mass="9371">MAAVARALLFAAIVCAALVMAVTAAADGEAAAIVVGQAKITTPHLSTLCATCAQRTPTCQGERTLVYPKLGRQARASSNTVETTDAKQLRI</sequence>
<accession>A0A0E0QWA0</accession>
<keyword evidence="3" id="KW-1185">Reference proteome</keyword>
<proteinExistence type="predicted"/>
<dbReference type="EnsemblPlants" id="ORUFI10G02390.1">
    <property type="protein sequence ID" value="ORUFI10G02390.1"/>
    <property type="gene ID" value="ORUFI10G02390"/>
</dbReference>
<dbReference type="Gramene" id="ORUFI10G02390.1">
    <property type="protein sequence ID" value="ORUFI10G02390.1"/>
    <property type="gene ID" value="ORUFI10G02390"/>
</dbReference>
<evidence type="ECO:0000256" key="1">
    <source>
        <dbReference type="SAM" id="SignalP"/>
    </source>
</evidence>
<name>A0A0E0QWA0_ORYRU</name>
<dbReference type="AlphaFoldDB" id="A0A0E0QWA0"/>
<dbReference type="STRING" id="4529.A0A0E0QWA0"/>
<dbReference type="Proteomes" id="UP000008022">
    <property type="component" value="Unassembled WGS sequence"/>
</dbReference>